<protein>
    <recommendedName>
        <fullName evidence="4">PpiC domain-containing protein</fullName>
    </recommendedName>
</protein>
<gene>
    <name evidence="2" type="ORF">A3B13_00840</name>
</gene>
<feature type="transmembrane region" description="Helical" evidence="1">
    <location>
        <begin position="7"/>
        <end position="29"/>
    </location>
</feature>
<proteinExistence type="predicted"/>
<evidence type="ECO:0000313" key="3">
    <source>
        <dbReference type="Proteomes" id="UP000176287"/>
    </source>
</evidence>
<evidence type="ECO:0000256" key="1">
    <source>
        <dbReference type="SAM" id="Phobius"/>
    </source>
</evidence>
<dbReference type="STRING" id="1798649.A3B13_00840"/>
<organism evidence="2 3">
    <name type="scientific">Candidatus Liptonbacteria bacterium RIFCSPLOWO2_01_FULL_45_15</name>
    <dbReference type="NCBI Taxonomy" id="1798649"/>
    <lineage>
        <taxon>Bacteria</taxon>
        <taxon>Candidatus Liptoniibacteriota</taxon>
    </lineage>
</organism>
<reference evidence="2 3" key="1">
    <citation type="journal article" date="2016" name="Nat. Commun.">
        <title>Thousands of microbial genomes shed light on interconnected biogeochemical processes in an aquifer system.</title>
        <authorList>
            <person name="Anantharaman K."/>
            <person name="Brown C.T."/>
            <person name="Hug L.A."/>
            <person name="Sharon I."/>
            <person name="Castelle C.J."/>
            <person name="Probst A.J."/>
            <person name="Thomas B.C."/>
            <person name="Singh A."/>
            <person name="Wilkins M.J."/>
            <person name="Karaoz U."/>
            <person name="Brodie E.L."/>
            <person name="Williams K.H."/>
            <person name="Hubbard S.S."/>
            <person name="Banfield J.F."/>
        </authorList>
    </citation>
    <scope>NUCLEOTIDE SEQUENCE [LARGE SCALE GENOMIC DNA]</scope>
</reference>
<dbReference type="Proteomes" id="UP000176287">
    <property type="component" value="Unassembled WGS sequence"/>
</dbReference>
<name>A0A1G2CK10_9BACT</name>
<comment type="caution">
    <text evidence="2">The sequence shown here is derived from an EMBL/GenBank/DDBJ whole genome shotgun (WGS) entry which is preliminary data.</text>
</comment>
<evidence type="ECO:0000313" key="2">
    <source>
        <dbReference type="EMBL" id="OGZ00758.1"/>
    </source>
</evidence>
<keyword evidence="1" id="KW-0812">Transmembrane</keyword>
<dbReference type="EMBL" id="MHKZ01000013">
    <property type="protein sequence ID" value="OGZ00758.1"/>
    <property type="molecule type" value="Genomic_DNA"/>
</dbReference>
<keyword evidence="1" id="KW-0472">Membrane</keyword>
<dbReference type="AlphaFoldDB" id="A0A1G2CK10"/>
<sequence length="202" mass="22361">MTNYKLYIVFFVIIGLGTAAIYFVSAGYYPVAIVSGDIITANTFMSNYETASAYYVNFLKTYGSTSSPQVTSTQDISSSTPQTLTPSQIQKSVLAGLIENILIEKGARKEMGKELDRLVGEKVNQAIEVPEIEKAVRTIYGLSLDDFKRDILVPQAERDILTGSLFLKGQRIEDWLTAEKKSVSVVILSGKFYWNGEDVVSK</sequence>
<evidence type="ECO:0008006" key="4">
    <source>
        <dbReference type="Google" id="ProtNLM"/>
    </source>
</evidence>
<accession>A0A1G2CK10</accession>
<keyword evidence="1" id="KW-1133">Transmembrane helix</keyword>